<dbReference type="PROSITE" id="PS51898">
    <property type="entry name" value="TYR_RECOMBINASE"/>
    <property type="match status" value="1"/>
</dbReference>
<dbReference type="InterPro" id="IPR013762">
    <property type="entry name" value="Integrase-like_cat_sf"/>
</dbReference>
<evidence type="ECO:0000259" key="6">
    <source>
        <dbReference type="PROSITE" id="PS51898"/>
    </source>
</evidence>
<dbReference type="CDD" id="cd01189">
    <property type="entry name" value="INT_ICEBs1_C_like"/>
    <property type="match status" value="1"/>
</dbReference>
<dbReference type="AlphaFoldDB" id="A0A0J6IIY3"/>
<dbReference type="InterPro" id="IPR022000">
    <property type="entry name" value="Min27-like_integrase_DNA_bind"/>
</dbReference>
<dbReference type="PATRIC" id="fig|1608994.3.peg.4440"/>
<name>A0A0J6IIY3_9PSED</name>
<feature type="domain" description="Tyr recombinase" evidence="6">
    <location>
        <begin position="175"/>
        <end position="383"/>
    </location>
</feature>
<dbReference type="InterPro" id="IPR010998">
    <property type="entry name" value="Integrase_recombinase_N"/>
</dbReference>
<gene>
    <name evidence="8" type="ORF">TU86_18630</name>
</gene>
<keyword evidence="3 5" id="KW-0238">DNA-binding</keyword>
<proteinExistence type="inferred from homology"/>
<dbReference type="OrthoDB" id="5391994at2"/>
<comment type="caution">
    <text evidence="8">The sequence shown here is derived from an EMBL/GenBank/DDBJ whole genome shotgun (WGS) entry which is preliminary data.</text>
</comment>
<evidence type="ECO:0000313" key="9">
    <source>
        <dbReference type="Proteomes" id="UP000036325"/>
    </source>
</evidence>
<evidence type="ECO:0000256" key="3">
    <source>
        <dbReference type="ARBA" id="ARBA00023125"/>
    </source>
</evidence>
<dbReference type="STRING" id="1608994.TU86_18630"/>
<evidence type="ECO:0000256" key="4">
    <source>
        <dbReference type="ARBA" id="ARBA00023172"/>
    </source>
</evidence>
<dbReference type="GO" id="GO:0003677">
    <property type="term" value="F:DNA binding"/>
    <property type="evidence" value="ECO:0007669"/>
    <property type="project" value="UniProtKB-UniRule"/>
</dbReference>
<accession>A0A0J6IIY3</accession>
<dbReference type="InterPro" id="IPR011010">
    <property type="entry name" value="DNA_brk_join_enz"/>
</dbReference>
<dbReference type="InterPro" id="IPR053876">
    <property type="entry name" value="Phage_int_M"/>
</dbReference>
<dbReference type="EMBL" id="JYLF01000009">
    <property type="protein sequence ID" value="KMN12273.1"/>
    <property type="molecule type" value="Genomic_DNA"/>
</dbReference>
<keyword evidence="2" id="KW-0229">DNA integration</keyword>
<dbReference type="Pfam" id="PF22022">
    <property type="entry name" value="Phage_int_M"/>
    <property type="match status" value="1"/>
</dbReference>
<dbReference type="InterPro" id="IPR002104">
    <property type="entry name" value="Integrase_catalytic"/>
</dbReference>
<dbReference type="Gene3D" id="1.10.443.10">
    <property type="entry name" value="Intergrase catalytic core"/>
    <property type="match status" value="1"/>
</dbReference>
<keyword evidence="4" id="KW-0233">DNA recombination</keyword>
<reference evidence="8 9" key="1">
    <citation type="submission" date="2015-02" db="EMBL/GenBank/DDBJ databases">
        <title>Pseudomonas helleri sp. nov. and Pseudomonas weihenstephanensis sp. nov., isolated from raw cows milk.</title>
        <authorList>
            <person name="von Neubeck M."/>
            <person name="Huptas C."/>
            <person name="Wenning M."/>
            <person name="Scherer S."/>
        </authorList>
    </citation>
    <scope>NUCLEOTIDE SEQUENCE [LARGE SCALE GENOMIC DNA]</scope>
    <source>
        <strain evidence="8 9">DSM 29166</strain>
    </source>
</reference>
<dbReference type="PANTHER" id="PTHR30629">
    <property type="entry name" value="PROPHAGE INTEGRASE"/>
    <property type="match status" value="1"/>
</dbReference>
<dbReference type="RefSeq" id="WP_048365790.1">
    <property type="nucleotide sequence ID" value="NZ_JYLF01000009.1"/>
</dbReference>
<evidence type="ECO:0000256" key="5">
    <source>
        <dbReference type="PROSITE-ProRule" id="PRU01248"/>
    </source>
</evidence>
<dbReference type="GO" id="GO:0006310">
    <property type="term" value="P:DNA recombination"/>
    <property type="evidence" value="ECO:0007669"/>
    <property type="project" value="UniProtKB-KW"/>
</dbReference>
<comment type="similarity">
    <text evidence="1">Belongs to the 'phage' integrase family.</text>
</comment>
<evidence type="ECO:0000259" key="7">
    <source>
        <dbReference type="PROSITE" id="PS51900"/>
    </source>
</evidence>
<dbReference type="Gene3D" id="1.10.150.130">
    <property type="match status" value="1"/>
</dbReference>
<dbReference type="Pfam" id="PF00589">
    <property type="entry name" value="Phage_integrase"/>
    <property type="match status" value="1"/>
</dbReference>
<dbReference type="SUPFAM" id="SSF56349">
    <property type="entry name" value="DNA breaking-rejoining enzymes"/>
    <property type="match status" value="1"/>
</dbReference>
<dbReference type="GO" id="GO:0015074">
    <property type="term" value="P:DNA integration"/>
    <property type="evidence" value="ECO:0007669"/>
    <property type="project" value="UniProtKB-KW"/>
</dbReference>
<sequence>MAGKSMGLPAGVEFANSSIRVRFYWNGRRYCETTPYPQTAKGIKSATALRAQVVSLIKLGIMDEQRYCELFPSSIQVSRSTSPTLFEYAQDWLDSREIAKGTRKNYLSSLNLYWMPHLARRPVDQITSAELRKLIVKIKWSTPSVKRSAMNRLGAILNTAVLDGMIERNPLASIELPKRLNKDVDPFEQSEVELIIAHLYKEASPFTRIYAAYFEFAMFTGMRPCEIMALRWDEIDEDKRTARICRIVADRQIRERVKNKKVRVVLLNERAMKALAEAKANAEHRATREMQHAHSPYVFPPSKGNEFVNETSVLHKHFKQALIALSLRERPQYNCRHTYATLCLMTGMNPAFIANQLGHSVQMLLSTYARWISSASDWNEISKLGMSEMGTK</sequence>
<organism evidence="8 9">
    <name type="scientific">Pseudomonas weihenstephanensis</name>
    <dbReference type="NCBI Taxonomy" id="1608994"/>
    <lineage>
        <taxon>Bacteria</taxon>
        <taxon>Pseudomonadati</taxon>
        <taxon>Pseudomonadota</taxon>
        <taxon>Gammaproteobacteria</taxon>
        <taxon>Pseudomonadales</taxon>
        <taxon>Pseudomonadaceae</taxon>
        <taxon>Pseudomonas</taxon>
    </lineage>
</organism>
<protein>
    <submittedName>
        <fullName evidence="8">Integrase</fullName>
    </submittedName>
</protein>
<dbReference type="Proteomes" id="UP000036325">
    <property type="component" value="Unassembled WGS sequence"/>
</dbReference>
<dbReference type="Pfam" id="PF12167">
    <property type="entry name" value="Arm-DNA-bind_2"/>
    <property type="match status" value="1"/>
</dbReference>
<evidence type="ECO:0000313" key="8">
    <source>
        <dbReference type="EMBL" id="KMN12273.1"/>
    </source>
</evidence>
<feature type="domain" description="Core-binding (CB)" evidence="7">
    <location>
        <begin position="83"/>
        <end position="161"/>
    </location>
</feature>
<dbReference type="PROSITE" id="PS51900">
    <property type="entry name" value="CB"/>
    <property type="match status" value="1"/>
</dbReference>
<evidence type="ECO:0000256" key="1">
    <source>
        <dbReference type="ARBA" id="ARBA00008857"/>
    </source>
</evidence>
<dbReference type="InterPro" id="IPR044068">
    <property type="entry name" value="CB"/>
</dbReference>
<evidence type="ECO:0000256" key="2">
    <source>
        <dbReference type="ARBA" id="ARBA00022908"/>
    </source>
</evidence>
<dbReference type="InterPro" id="IPR050808">
    <property type="entry name" value="Phage_Integrase"/>
</dbReference>
<dbReference type="PANTHER" id="PTHR30629:SF2">
    <property type="entry name" value="PROPHAGE INTEGRASE INTS-RELATED"/>
    <property type="match status" value="1"/>
</dbReference>